<comment type="caution">
    <text evidence="2">The sequence shown here is derived from an EMBL/GenBank/DDBJ whole genome shotgun (WGS) entry which is preliminary data.</text>
</comment>
<evidence type="ECO:0000313" key="2">
    <source>
        <dbReference type="EMBL" id="GIX73953.1"/>
    </source>
</evidence>
<evidence type="ECO:0000313" key="3">
    <source>
        <dbReference type="Proteomes" id="UP001054945"/>
    </source>
</evidence>
<keyword evidence="3" id="KW-1185">Reference proteome</keyword>
<organism evidence="2 3">
    <name type="scientific">Caerostris extrusa</name>
    <name type="common">Bark spider</name>
    <name type="synonym">Caerostris bankana</name>
    <dbReference type="NCBI Taxonomy" id="172846"/>
    <lineage>
        <taxon>Eukaryota</taxon>
        <taxon>Metazoa</taxon>
        <taxon>Ecdysozoa</taxon>
        <taxon>Arthropoda</taxon>
        <taxon>Chelicerata</taxon>
        <taxon>Arachnida</taxon>
        <taxon>Araneae</taxon>
        <taxon>Araneomorphae</taxon>
        <taxon>Entelegynae</taxon>
        <taxon>Araneoidea</taxon>
        <taxon>Araneidae</taxon>
        <taxon>Caerostris</taxon>
    </lineage>
</organism>
<gene>
    <name evidence="2" type="ORF">CEXT_522661</name>
</gene>
<protein>
    <submittedName>
        <fullName evidence="2">Uncharacterized protein</fullName>
    </submittedName>
</protein>
<reference evidence="2 3" key="1">
    <citation type="submission" date="2021-06" db="EMBL/GenBank/DDBJ databases">
        <title>Caerostris extrusa draft genome.</title>
        <authorList>
            <person name="Kono N."/>
            <person name="Arakawa K."/>
        </authorList>
    </citation>
    <scope>NUCLEOTIDE SEQUENCE [LARGE SCALE GENOMIC DNA]</scope>
</reference>
<proteinExistence type="predicted"/>
<keyword evidence="1" id="KW-1133">Transmembrane helix</keyword>
<sequence length="168" mass="19397">MQFIYDKEKKFCFVITYTIIVGVSFLSHPLFGPFGISLQRGRHYYLADSFPKFNSLESSLAFIVLKSSSWIIHPPPASEEGGGVLLHYNHVLANQYRSSHSRPKKKMPRVFVYYFKPWLHSNSVSFSLPFFLFVFHAAPSPFTHRGGKMEANHVKTHASSYYLLFLVR</sequence>
<dbReference type="AlphaFoldDB" id="A0AAV4MQ82"/>
<dbReference type="Proteomes" id="UP001054945">
    <property type="component" value="Unassembled WGS sequence"/>
</dbReference>
<keyword evidence="1" id="KW-0472">Membrane</keyword>
<dbReference type="EMBL" id="BPLR01002458">
    <property type="protein sequence ID" value="GIX73953.1"/>
    <property type="molecule type" value="Genomic_DNA"/>
</dbReference>
<evidence type="ECO:0000256" key="1">
    <source>
        <dbReference type="SAM" id="Phobius"/>
    </source>
</evidence>
<accession>A0AAV4MQ82</accession>
<keyword evidence="1" id="KW-0812">Transmembrane</keyword>
<feature type="transmembrane region" description="Helical" evidence="1">
    <location>
        <begin position="12"/>
        <end position="31"/>
    </location>
</feature>
<name>A0AAV4MQ82_CAEEX</name>